<evidence type="ECO:0000313" key="5">
    <source>
        <dbReference type="Proteomes" id="UP000705379"/>
    </source>
</evidence>
<reference evidence="4" key="1">
    <citation type="submission" date="2018-08" db="EMBL/GenBank/DDBJ databases">
        <authorList>
            <person name="Jin W."/>
            <person name="Wang H."/>
            <person name="Yang Y."/>
            <person name="Li M."/>
            <person name="Liu J."/>
        </authorList>
    </citation>
    <scope>NUCLEOTIDE SEQUENCE</scope>
    <source>
        <strain evidence="4">AESS21</strain>
    </source>
</reference>
<evidence type="ECO:0000256" key="1">
    <source>
        <dbReference type="SAM" id="MobiDB-lite"/>
    </source>
</evidence>
<accession>A0A944CF31</accession>
<comment type="caution">
    <text evidence="4">The sequence shown here is derived from an EMBL/GenBank/DDBJ whole genome shotgun (WGS) entry which is preliminary data.</text>
</comment>
<dbReference type="Pfam" id="PF10908">
    <property type="entry name" value="Tlde1_dom"/>
    <property type="match status" value="1"/>
</dbReference>
<dbReference type="InterPro" id="IPR021225">
    <property type="entry name" value="Tlde1_dom"/>
</dbReference>
<reference evidence="4" key="2">
    <citation type="journal article" date="2021" name="Microorganisms">
        <title>Bacterial Dimethylsulfoniopropionate Biosynthesis in the East China Sea.</title>
        <authorList>
            <person name="Liu J."/>
            <person name="Zhang Y."/>
            <person name="Liu J."/>
            <person name="Zhong H."/>
            <person name="Williams B.T."/>
            <person name="Zheng Y."/>
            <person name="Curson A.R.J."/>
            <person name="Sun C."/>
            <person name="Sun H."/>
            <person name="Song D."/>
            <person name="Wagner Mackenzie B."/>
            <person name="Bermejo Martinez A."/>
            <person name="Todd J.D."/>
            <person name="Zhang X.H."/>
        </authorList>
    </citation>
    <scope>NUCLEOTIDE SEQUENCE</scope>
    <source>
        <strain evidence="4">AESS21</strain>
    </source>
</reference>
<gene>
    <name evidence="4" type="ORF">DYI23_13865</name>
</gene>
<organism evidence="4 5">
    <name type="scientific">Roseibium polysiphoniae</name>
    <dbReference type="NCBI Taxonomy" id="2571221"/>
    <lineage>
        <taxon>Bacteria</taxon>
        <taxon>Pseudomonadati</taxon>
        <taxon>Pseudomonadota</taxon>
        <taxon>Alphaproteobacteria</taxon>
        <taxon>Hyphomicrobiales</taxon>
        <taxon>Stappiaceae</taxon>
        <taxon>Roseibium</taxon>
    </lineage>
</organism>
<dbReference type="EMBL" id="QTKU01000003">
    <property type="protein sequence ID" value="MBS8261305.1"/>
    <property type="molecule type" value="Genomic_DNA"/>
</dbReference>
<feature type="domain" description="Tlde1" evidence="3">
    <location>
        <begin position="311"/>
        <end position="414"/>
    </location>
</feature>
<dbReference type="Proteomes" id="UP000705379">
    <property type="component" value="Unassembled WGS sequence"/>
</dbReference>
<evidence type="ECO:0000256" key="2">
    <source>
        <dbReference type="SAM" id="Phobius"/>
    </source>
</evidence>
<feature type="transmembrane region" description="Helical" evidence="2">
    <location>
        <begin position="20"/>
        <end position="41"/>
    </location>
</feature>
<sequence length="425" mass="44740">MRKNTPQTAAGSAEKSLAGAVRLALFGGAGIVAGLALIWTLNGSPQALVSLGQISQAEKMPETLAPQGQTDPAKSAAAATDAGLPDAGLPDASVPGPREIAAIIAQKARQHEALAARHDERREDRAAAQISATVSTTLAEVTPEAIDPKVAQAEQDAKAKLRRLIETRQMAGLLTFPEANAQTVASAEPTAGDIPVDAVVAAVASLEPTDDLAEVPAASSVALLEAEPVPVPGKRPAAPKRRIVKPRDTAAPASATLAYARDVDPRKEGDGIFSGLSKVFNSGEVRLPGRGSGIAVYDISAATVYMPDGTKLEAHSGIGKMLDNPRYTKVRNNGPTPPNIYNLRMRERRFHGVEAIRMLPVDVAAMHGRDGMLTHTPLLRGRIGSHGCVAFKDYNKFLRAFKAGKVKKMIVVPKIEKLPVYMAAL</sequence>
<name>A0A944CF31_9HYPH</name>
<proteinExistence type="predicted"/>
<keyword evidence="2" id="KW-0472">Membrane</keyword>
<protein>
    <submittedName>
        <fullName evidence="4">DUF2778 domain-containing protein</fullName>
    </submittedName>
</protein>
<feature type="compositionally biased region" description="Low complexity" evidence="1">
    <location>
        <begin position="73"/>
        <end position="89"/>
    </location>
</feature>
<keyword evidence="2" id="KW-0812">Transmembrane</keyword>
<dbReference type="AlphaFoldDB" id="A0A944CF31"/>
<dbReference type="RefSeq" id="WP_213216720.1">
    <property type="nucleotide sequence ID" value="NZ_QTKU01000003.1"/>
</dbReference>
<feature type="region of interest" description="Disordered" evidence="1">
    <location>
        <begin position="63"/>
        <end position="92"/>
    </location>
</feature>
<evidence type="ECO:0000259" key="3">
    <source>
        <dbReference type="Pfam" id="PF10908"/>
    </source>
</evidence>
<evidence type="ECO:0000313" key="4">
    <source>
        <dbReference type="EMBL" id="MBS8261305.1"/>
    </source>
</evidence>
<keyword evidence="2" id="KW-1133">Transmembrane helix</keyword>